<dbReference type="AlphaFoldDB" id="A0A382GIJ7"/>
<organism evidence="1">
    <name type="scientific">marine metagenome</name>
    <dbReference type="NCBI Taxonomy" id="408172"/>
    <lineage>
        <taxon>unclassified sequences</taxon>
        <taxon>metagenomes</taxon>
        <taxon>ecological metagenomes</taxon>
    </lineage>
</organism>
<proteinExistence type="predicted"/>
<sequence>MNSHKIHKSIKIVFERQLLNSSAFIKLPGTASKVLFWFLARRQYVSDKIKGSKEWTNYNNGEIVFSYAEAIHKDKFKFTRPRFRRAIDNLIKFGFIDINHHGGGMANDMTTYYISDRWRDYGTPDFKEKSRRKDTRGLGFTKKNWEERSKKKRRTKLKISNENVTRTSNKNVTAYRGITHAPSNKNVTEEIDPNFFIYKGEEVFRHFQLRSNENVTIL</sequence>
<dbReference type="EMBL" id="UINC01055750">
    <property type="protein sequence ID" value="SVB74986.1"/>
    <property type="molecule type" value="Genomic_DNA"/>
</dbReference>
<evidence type="ECO:0000313" key="1">
    <source>
        <dbReference type="EMBL" id="SVB74986.1"/>
    </source>
</evidence>
<gene>
    <name evidence="1" type="ORF">METZ01_LOCUS227840</name>
</gene>
<protein>
    <submittedName>
        <fullName evidence="1">Uncharacterized protein</fullName>
    </submittedName>
</protein>
<reference evidence="1" key="1">
    <citation type="submission" date="2018-05" db="EMBL/GenBank/DDBJ databases">
        <authorList>
            <person name="Lanie J.A."/>
            <person name="Ng W.-L."/>
            <person name="Kazmierczak K.M."/>
            <person name="Andrzejewski T.M."/>
            <person name="Davidsen T.M."/>
            <person name="Wayne K.J."/>
            <person name="Tettelin H."/>
            <person name="Glass J.I."/>
            <person name="Rusch D."/>
            <person name="Podicherti R."/>
            <person name="Tsui H.-C.T."/>
            <person name="Winkler M.E."/>
        </authorList>
    </citation>
    <scope>NUCLEOTIDE SEQUENCE</scope>
</reference>
<name>A0A382GIJ7_9ZZZZ</name>
<accession>A0A382GIJ7</accession>